<dbReference type="EMBL" id="BKAJ01000068">
    <property type="protein sequence ID" value="GEP56672.1"/>
    <property type="molecule type" value="Genomic_DNA"/>
</dbReference>
<evidence type="ECO:0000313" key="1">
    <source>
        <dbReference type="EMBL" id="GEP56672.1"/>
    </source>
</evidence>
<sequence>MAGTDAGRRKRTVVGAPHADVLPIEMMSVKVRVSLTKGAASLYVVDRRLVLANLSPPAGPAPASYFHCAASYQ</sequence>
<gene>
    <name evidence="1" type="ORF">RSO01_38380</name>
</gene>
<proteinExistence type="predicted"/>
<accession>A0A512NCK3</accession>
<dbReference type="Proteomes" id="UP000321058">
    <property type="component" value="Unassembled WGS sequence"/>
</dbReference>
<organism evidence="1 2">
    <name type="scientific">Reyranella soli</name>
    <dbReference type="NCBI Taxonomy" id="1230389"/>
    <lineage>
        <taxon>Bacteria</taxon>
        <taxon>Pseudomonadati</taxon>
        <taxon>Pseudomonadota</taxon>
        <taxon>Alphaproteobacteria</taxon>
        <taxon>Hyphomicrobiales</taxon>
        <taxon>Reyranellaceae</taxon>
        <taxon>Reyranella</taxon>
    </lineage>
</organism>
<comment type="caution">
    <text evidence="1">The sequence shown here is derived from an EMBL/GenBank/DDBJ whole genome shotgun (WGS) entry which is preliminary data.</text>
</comment>
<name>A0A512NCK3_9HYPH</name>
<protein>
    <submittedName>
        <fullName evidence="1">Uncharacterized protein</fullName>
    </submittedName>
</protein>
<reference evidence="1 2" key="1">
    <citation type="submission" date="2019-07" db="EMBL/GenBank/DDBJ databases">
        <title>Whole genome shotgun sequence of Reyranella soli NBRC 108950.</title>
        <authorList>
            <person name="Hosoyama A."/>
            <person name="Uohara A."/>
            <person name="Ohji S."/>
            <person name="Ichikawa N."/>
        </authorList>
    </citation>
    <scope>NUCLEOTIDE SEQUENCE [LARGE SCALE GENOMIC DNA]</scope>
    <source>
        <strain evidence="1 2">NBRC 108950</strain>
    </source>
</reference>
<dbReference type="AlphaFoldDB" id="A0A512NCK3"/>
<evidence type="ECO:0000313" key="2">
    <source>
        <dbReference type="Proteomes" id="UP000321058"/>
    </source>
</evidence>
<keyword evidence="2" id="KW-1185">Reference proteome</keyword>